<dbReference type="EMBL" id="BQNB010020911">
    <property type="protein sequence ID" value="GJU00915.1"/>
    <property type="molecule type" value="Genomic_DNA"/>
</dbReference>
<accession>A0ABQ5IL33</accession>
<organism evidence="2 3">
    <name type="scientific">Tanacetum coccineum</name>
    <dbReference type="NCBI Taxonomy" id="301880"/>
    <lineage>
        <taxon>Eukaryota</taxon>
        <taxon>Viridiplantae</taxon>
        <taxon>Streptophyta</taxon>
        <taxon>Embryophyta</taxon>
        <taxon>Tracheophyta</taxon>
        <taxon>Spermatophyta</taxon>
        <taxon>Magnoliopsida</taxon>
        <taxon>eudicotyledons</taxon>
        <taxon>Gunneridae</taxon>
        <taxon>Pentapetalae</taxon>
        <taxon>asterids</taxon>
        <taxon>campanulids</taxon>
        <taxon>Asterales</taxon>
        <taxon>Asteraceae</taxon>
        <taxon>Asteroideae</taxon>
        <taxon>Anthemideae</taxon>
        <taxon>Anthemidinae</taxon>
        <taxon>Tanacetum</taxon>
    </lineage>
</organism>
<feature type="region of interest" description="Disordered" evidence="1">
    <location>
        <begin position="200"/>
        <end position="229"/>
    </location>
</feature>
<keyword evidence="3" id="KW-1185">Reference proteome</keyword>
<feature type="compositionally biased region" description="Polar residues" evidence="1">
    <location>
        <begin position="209"/>
        <end position="229"/>
    </location>
</feature>
<comment type="caution">
    <text evidence="2">The sequence shown here is derived from an EMBL/GenBank/DDBJ whole genome shotgun (WGS) entry which is preliminary data.</text>
</comment>
<evidence type="ECO:0000313" key="3">
    <source>
        <dbReference type="Proteomes" id="UP001151760"/>
    </source>
</evidence>
<dbReference type="Proteomes" id="UP001151760">
    <property type="component" value="Unassembled WGS sequence"/>
</dbReference>
<evidence type="ECO:0000313" key="2">
    <source>
        <dbReference type="EMBL" id="GJU00915.1"/>
    </source>
</evidence>
<protein>
    <submittedName>
        <fullName evidence="2">Uncharacterized protein</fullName>
    </submittedName>
</protein>
<gene>
    <name evidence="2" type="ORF">Tco_1111253</name>
</gene>
<name>A0ABQ5IL33_9ASTR</name>
<proteinExistence type="predicted"/>
<evidence type="ECO:0000256" key="1">
    <source>
        <dbReference type="SAM" id="MobiDB-lite"/>
    </source>
</evidence>
<reference evidence="2" key="1">
    <citation type="journal article" date="2022" name="Int. J. Mol. Sci.">
        <title>Draft Genome of Tanacetum Coccineum: Genomic Comparison of Closely Related Tanacetum-Family Plants.</title>
        <authorList>
            <person name="Yamashiro T."/>
            <person name="Shiraishi A."/>
            <person name="Nakayama K."/>
            <person name="Satake H."/>
        </authorList>
    </citation>
    <scope>NUCLEOTIDE SEQUENCE</scope>
</reference>
<reference evidence="2" key="2">
    <citation type="submission" date="2022-01" db="EMBL/GenBank/DDBJ databases">
        <authorList>
            <person name="Yamashiro T."/>
            <person name="Shiraishi A."/>
            <person name="Satake H."/>
            <person name="Nakayama K."/>
        </authorList>
    </citation>
    <scope>NUCLEOTIDE SEQUENCE</scope>
</reference>
<sequence>MLKVNTTANDTKVSIPGVESPGCLKLKVLFCQNHDISRILPVESQRNITDPPVAITDSSITDYDSADESSICSNPLLPLEKLGGAELISGPKTIKSILKSNFKFKAEALKGIILNEPSSVPINGNNSASASKLTQPLLCKRTDYRTCDHAEFMIISLERELRNLQHVIKRCEASGSTFHTTTYHYVTEWFRRGKALQAKNAEAPKLKKTGSSNANRSKTPTRWWVSRQN</sequence>